<organism evidence="8 9">
    <name type="scientific">Solimonas fluminis</name>
    <dbReference type="NCBI Taxonomy" id="2086571"/>
    <lineage>
        <taxon>Bacteria</taxon>
        <taxon>Pseudomonadati</taxon>
        <taxon>Pseudomonadota</taxon>
        <taxon>Gammaproteobacteria</taxon>
        <taxon>Nevskiales</taxon>
        <taxon>Nevskiaceae</taxon>
        <taxon>Solimonas</taxon>
    </lineage>
</organism>
<dbReference type="GO" id="GO:0016020">
    <property type="term" value="C:membrane"/>
    <property type="evidence" value="ECO:0007669"/>
    <property type="project" value="GOC"/>
</dbReference>
<evidence type="ECO:0000313" key="9">
    <source>
        <dbReference type="Proteomes" id="UP000238220"/>
    </source>
</evidence>
<reference evidence="8 9" key="1">
    <citation type="submission" date="2018-02" db="EMBL/GenBank/DDBJ databases">
        <title>Genome sequencing of Solimonas sp. HR-BB.</title>
        <authorList>
            <person name="Lee Y."/>
            <person name="Jeon C.O."/>
        </authorList>
    </citation>
    <scope>NUCLEOTIDE SEQUENCE [LARGE SCALE GENOMIC DNA]</scope>
    <source>
        <strain evidence="8 9">HR-BB</strain>
    </source>
</reference>
<gene>
    <name evidence="8" type="ORF">C3942_10315</name>
</gene>
<evidence type="ECO:0000256" key="4">
    <source>
        <dbReference type="ARBA" id="ARBA00023136"/>
    </source>
</evidence>
<evidence type="ECO:0000256" key="1">
    <source>
        <dbReference type="ARBA" id="ARBA00022475"/>
    </source>
</evidence>
<dbReference type="GO" id="GO:0008758">
    <property type="term" value="F:UDP-2,3-diacylglucosamine hydrolase activity"/>
    <property type="evidence" value="ECO:0007669"/>
    <property type="project" value="TreeGrafter"/>
</dbReference>
<dbReference type="InterPro" id="IPR004843">
    <property type="entry name" value="Calcineurin-like_PHP"/>
</dbReference>
<dbReference type="SUPFAM" id="SSF56300">
    <property type="entry name" value="Metallo-dependent phosphatases"/>
    <property type="match status" value="1"/>
</dbReference>
<evidence type="ECO:0000313" key="8">
    <source>
        <dbReference type="EMBL" id="PPE73796.1"/>
    </source>
</evidence>
<sequence length="302" mass="34544">MSRKKPSVRRHRTLWISDVHLGSEGCKAHALVEFLRQNECENLYLVGDIFDGWKLRSRFYWPPDHSRVLHAVIAKARRGTKVHYIAGNHDDFLRQFVRKQLRLGRIRLANEAVHTTADGRRLLVIHGDVFDEVVSGMPLLAHASDLAYTLLMRADVAWQRWNDVAEPMPKWSALVKNQAKSLTQWLSGVDEKMLTRARREGLNGVVTGHTHHAEVRYIRNGVISYNCGDWVESCTALAEDFQGEIRILKWEPQRKPAPRRKAASQARKPAVRSPRRRVAEPLKRVVARVRARRGKAEAGATP</sequence>
<keyword evidence="3" id="KW-0479">Metal-binding</keyword>
<evidence type="ECO:0000256" key="6">
    <source>
        <dbReference type="SAM" id="MobiDB-lite"/>
    </source>
</evidence>
<dbReference type="Pfam" id="PF00149">
    <property type="entry name" value="Metallophos"/>
    <property type="match status" value="1"/>
</dbReference>
<dbReference type="AlphaFoldDB" id="A0A2S5TFM9"/>
<feature type="domain" description="Calcineurin-like phosphoesterase" evidence="7">
    <location>
        <begin position="12"/>
        <end position="212"/>
    </location>
</feature>
<dbReference type="PANTHER" id="PTHR34990:SF2">
    <property type="entry name" value="BLL8164 PROTEIN"/>
    <property type="match status" value="1"/>
</dbReference>
<feature type="region of interest" description="Disordered" evidence="6">
    <location>
        <begin position="253"/>
        <end position="283"/>
    </location>
</feature>
<dbReference type="RefSeq" id="WP_104230311.1">
    <property type="nucleotide sequence ID" value="NZ_PSNW01000005.1"/>
</dbReference>
<evidence type="ECO:0000256" key="5">
    <source>
        <dbReference type="ARBA" id="ARBA00023211"/>
    </source>
</evidence>
<keyword evidence="8" id="KW-0378">Hydrolase</keyword>
<proteinExistence type="predicted"/>
<dbReference type="GO" id="GO:0009245">
    <property type="term" value="P:lipid A biosynthetic process"/>
    <property type="evidence" value="ECO:0007669"/>
    <property type="project" value="TreeGrafter"/>
</dbReference>
<dbReference type="Proteomes" id="UP000238220">
    <property type="component" value="Unassembled WGS sequence"/>
</dbReference>
<keyword evidence="2" id="KW-0997">Cell inner membrane</keyword>
<dbReference type="EMBL" id="PSNW01000005">
    <property type="protein sequence ID" value="PPE73796.1"/>
    <property type="molecule type" value="Genomic_DNA"/>
</dbReference>
<dbReference type="CDD" id="cd07398">
    <property type="entry name" value="MPP_YbbF-LpxH"/>
    <property type="match status" value="1"/>
</dbReference>
<comment type="caution">
    <text evidence="8">The sequence shown here is derived from an EMBL/GenBank/DDBJ whole genome shotgun (WGS) entry which is preliminary data.</text>
</comment>
<evidence type="ECO:0000256" key="3">
    <source>
        <dbReference type="ARBA" id="ARBA00022723"/>
    </source>
</evidence>
<keyword evidence="9" id="KW-1185">Reference proteome</keyword>
<keyword evidence="1" id="KW-1003">Cell membrane</keyword>
<dbReference type="PANTHER" id="PTHR34990">
    <property type="entry name" value="UDP-2,3-DIACYLGLUCOSAMINE HYDROLASE-RELATED"/>
    <property type="match status" value="1"/>
</dbReference>
<protein>
    <submittedName>
        <fullName evidence="8">UDP-2,3-diacylglucosamine hydrolase</fullName>
    </submittedName>
</protein>
<dbReference type="InterPro" id="IPR029052">
    <property type="entry name" value="Metallo-depent_PP-like"/>
</dbReference>
<keyword evidence="5" id="KW-0464">Manganese</keyword>
<name>A0A2S5TFM9_9GAMM</name>
<dbReference type="OrthoDB" id="9802481at2"/>
<evidence type="ECO:0000259" key="7">
    <source>
        <dbReference type="Pfam" id="PF00149"/>
    </source>
</evidence>
<keyword evidence="4" id="KW-0472">Membrane</keyword>
<dbReference type="InterPro" id="IPR043461">
    <property type="entry name" value="LpxH-like"/>
</dbReference>
<evidence type="ECO:0000256" key="2">
    <source>
        <dbReference type="ARBA" id="ARBA00022519"/>
    </source>
</evidence>
<dbReference type="Gene3D" id="3.60.21.10">
    <property type="match status" value="1"/>
</dbReference>
<accession>A0A2S5TFM9</accession>
<dbReference type="GO" id="GO:0046872">
    <property type="term" value="F:metal ion binding"/>
    <property type="evidence" value="ECO:0007669"/>
    <property type="project" value="UniProtKB-KW"/>
</dbReference>